<feature type="domain" description="Amidohydrolase-related" evidence="1">
    <location>
        <begin position="323"/>
        <end position="403"/>
    </location>
</feature>
<protein>
    <submittedName>
        <fullName evidence="2">Amidohydrolase family protein</fullName>
    </submittedName>
</protein>
<dbReference type="Gene3D" id="3.20.20.140">
    <property type="entry name" value="Metal-dependent hydrolases"/>
    <property type="match status" value="2"/>
</dbReference>
<dbReference type="SUPFAM" id="SSF51338">
    <property type="entry name" value="Composite domain of metallo-dependent hydrolases"/>
    <property type="match status" value="1"/>
</dbReference>
<dbReference type="InterPro" id="IPR051781">
    <property type="entry name" value="Metallo-dep_Hydrolase"/>
</dbReference>
<feature type="domain" description="Amidohydrolase-related" evidence="1">
    <location>
        <begin position="55"/>
        <end position="186"/>
    </location>
</feature>
<name>A0ABP7NDA7_9MICO</name>
<sequence length="427" mass="46429">MTRRLLRGAQVVDVVNGGVSRYDILVTGDRISEVVPPGSFSSDEDLETIDLDGCWVTPGLIDMHCHLALITGPTPPVSLFLDNGVTGIRDPGGPIAVQSAIRQSVAEGTLDGPKIWLSGEIFDGSPVVWPSASRAVDDPDAARAAVRDQAARGADFVKVYNHITDEVLRAILDEAAKVGIPVVGHVPRSMGMPRAVRAGLRNLEHVRIAARDFLPEEEARVIDPLPVTEREPRLWSRLDVEAPWVDDLIAELVEHDITLDPTLLIDEVVFGDRSIDIDHPDNAFLPEYVRLAWEADSMVTSLVVDPESRRLYDTGRMRVRRFVEKCVAAGVRIVAGTDGVGLGRLLPGFAVHHELALLREAGLSGTQALAAATHQAAHALGAEDLGEIAAGKRADLAVWRVDPTREHLRPEHLRLLLVDGVVRRSDD</sequence>
<dbReference type="SUPFAM" id="SSF51556">
    <property type="entry name" value="Metallo-dependent hydrolases"/>
    <property type="match status" value="1"/>
</dbReference>
<dbReference type="Gene3D" id="2.30.40.10">
    <property type="entry name" value="Urease, subunit C, domain 1"/>
    <property type="match status" value="2"/>
</dbReference>
<keyword evidence="3" id="KW-1185">Reference proteome</keyword>
<dbReference type="InterPro" id="IPR011059">
    <property type="entry name" value="Metal-dep_hydrolase_composite"/>
</dbReference>
<evidence type="ECO:0000313" key="2">
    <source>
        <dbReference type="EMBL" id="GAA3943463.1"/>
    </source>
</evidence>
<dbReference type="EMBL" id="BAABCP010000001">
    <property type="protein sequence ID" value="GAA3943463.1"/>
    <property type="molecule type" value="Genomic_DNA"/>
</dbReference>
<dbReference type="Pfam" id="PF01979">
    <property type="entry name" value="Amidohydro_1"/>
    <property type="match status" value="2"/>
</dbReference>
<dbReference type="PANTHER" id="PTHR43135">
    <property type="entry name" value="ALPHA-D-RIBOSE 1-METHYLPHOSPHONATE 5-TRIPHOSPHATE DIPHOSPHATASE"/>
    <property type="match status" value="1"/>
</dbReference>
<dbReference type="PANTHER" id="PTHR43135:SF3">
    <property type="entry name" value="ALPHA-D-RIBOSE 1-METHYLPHOSPHONATE 5-TRIPHOSPHATE DIPHOSPHATASE"/>
    <property type="match status" value="1"/>
</dbReference>
<gene>
    <name evidence="2" type="ORF">GCM10022383_21640</name>
</gene>
<organism evidence="2 3">
    <name type="scientific">Microbacterium soli</name>
    <dbReference type="NCBI Taxonomy" id="446075"/>
    <lineage>
        <taxon>Bacteria</taxon>
        <taxon>Bacillati</taxon>
        <taxon>Actinomycetota</taxon>
        <taxon>Actinomycetes</taxon>
        <taxon>Micrococcales</taxon>
        <taxon>Microbacteriaceae</taxon>
        <taxon>Microbacterium</taxon>
    </lineage>
</organism>
<reference evidence="3" key="1">
    <citation type="journal article" date="2019" name="Int. J. Syst. Evol. Microbiol.">
        <title>The Global Catalogue of Microorganisms (GCM) 10K type strain sequencing project: providing services to taxonomists for standard genome sequencing and annotation.</title>
        <authorList>
            <consortium name="The Broad Institute Genomics Platform"/>
            <consortium name="The Broad Institute Genome Sequencing Center for Infectious Disease"/>
            <person name="Wu L."/>
            <person name="Ma J."/>
        </authorList>
    </citation>
    <scope>NUCLEOTIDE SEQUENCE [LARGE SCALE GENOMIC DNA]</scope>
    <source>
        <strain evidence="3">JCM 17024</strain>
    </source>
</reference>
<comment type="caution">
    <text evidence="2">The sequence shown here is derived from an EMBL/GenBank/DDBJ whole genome shotgun (WGS) entry which is preliminary data.</text>
</comment>
<dbReference type="InterPro" id="IPR006680">
    <property type="entry name" value="Amidohydro-rel"/>
</dbReference>
<dbReference type="InterPro" id="IPR032466">
    <property type="entry name" value="Metal_Hydrolase"/>
</dbReference>
<evidence type="ECO:0000313" key="3">
    <source>
        <dbReference type="Proteomes" id="UP001501591"/>
    </source>
</evidence>
<accession>A0ABP7NDA7</accession>
<evidence type="ECO:0000259" key="1">
    <source>
        <dbReference type="Pfam" id="PF01979"/>
    </source>
</evidence>
<dbReference type="Proteomes" id="UP001501591">
    <property type="component" value="Unassembled WGS sequence"/>
</dbReference>
<proteinExistence type="predicted"/>